<feature type="region of interest" description="Disordered" evidence="1">
    <location>
        <begin position="1"/>
        <end position="25"/>
    </location>
</feature>
<keyword evidence="2" id="KW-0812">Transmembrane</keyword>
<dbReference type="InterPro" id="IPR018490">
    <property type="entry name" value="cNMP-bd_dom_sf"/>
</dbReference>
<dbReference type="Gene3D" id="1.10.287.70">
    <property type="match status" value="1"/>
</dbReference>
<evidence type="ECO:0000256" key="2">
    <source>
        <dbReference type="SAM" id="Phobius"/>
    </source>
</evidence>
<proteinExistence type="predicted"/>
<keyword evidence="2" id="KW-0472">Membrane</keyword>
<feature type="transmembrane region" description="Helical" evidence="2">
    <location>
        <begin position="276"/>
        <end position="305"/>
    </location>
</feature>
<dbReference type="EMBL" id="CAUYUJ010014262">
    <property type="protein sequence ID" value="CAK0839016.1"/>
    <property type="molecule type" value="Genomic_DNA"/>
</dbReference>
<gene>
    <name evidence="3" type="ORF">PCOR1329_LOCUS34809</name>
</gene>
<name>A0ABN9T246_9DINO</name>
<organism evidence="3 4">
    <name type="scientific">Prorocentrum cordatum</name>
    <dbReference type="NCBI Taxonomy" id="2364126"/>
    <lineage>
        <taxon>Eukaryota</taxon>
        <taxon>Sar</taxon>
        <taxon>Alveolata</taxon>
        <taxon>Dinophyceae</taxon>
        <taxon>Prorocentrales</taxon>
        <taxon>Prorocentraceae</taxon>
        <taxon>Prorocentrum</taxon>
    </lineage>
</organism>
<dbReference type="InterPro" id="IPR051413">
    <property type="entry name" value="K/Na_HCN_channel"/>
</dbReference>
<feature type="region of interest" description="Disordered" evidence="1">
    <location>
        <begin position="518"/>
        <end position="641"/>
    </location>
</feature>
<evidence type="ECO:0000256" key="1">
    <source>
        <dbReference type="SAM" id="MobiDB-lite"/>
    </source>
</evidence>
<keyword evidence="4" id="KW-1185">Reference proteome</keyword>
<feature type="compositionally biased region" description="Basic and acidic residues" evidence="1">
    <location>
        <begin position="623"/>
        <end position="634"/>
    </location>
</feature>
<dbReference type="PANTHER" id="PTHR45689:SF5">
    <property type="entry name" value="I[[H]] CHANNEL, ISOFORM E"/>
    <property type="match status" value="1"/>
</dbReference>
<sequence>MGRQEPAHRARALLHSEASEREQELTAVLPCRVPQSPDNPARSPRHPTFVECETVISEMVDSSDAPRKAKSAQPGEFEMLSVWNRPEKPVTSLKRLQTRMQVGPGGEDEPEPDSQLLKRCSRLRAVHPESATRLCWDCVALVLVVYECVMIPLLLLETPVFSGLGTMIWATRVFWSVDLPFSAVTGYLTGEGATELRATKALRHYVCTWFPLDFGLVLMDWGELIFGDATGANAARMGKTIKTVRMLRMMRLCRLARMKTLPEMVRTFIERFQSELAHIIAGLVKMIVMIIWFHHVTACVWLYLAMSRSERSDRNWLDKYGLSREGFYYQYCTSFHWSLTQFAGSMEVTPTNSTERLFAVCSLLVAFTVAAWVVSTLTTSMTRLEIAAGEEGKKLTDLTDWLIDNQISSALMARVRRNFRFAMLEERRGRPNVEMLRMLSKPLQAELSFEVHMKTLGVHPFLRTYAVSFESVAQQVCFRAVGLLQAVEGDQLFLEGQAPLEPKVYFVTSGALAYAQHRRRRARHDRGGALRGVGQRARAVDAVGPPGAPRRQGRQRGAAAGLPGVPGHRLLGGRPRDGPGLRQGVRAPAQPRPPHRPPGPRHGPRVHGPRRDTGEAAGQHGPSEAEHNGQERPAGDGVACQEPQPVLTGVARDCYSFPPPSPPSKAGVIHDHRLVGAAWGSEVAQHWSREGNYVGSHGSLVATFGLSVLLFFAGLVLFSAL</sequence>
<evidence type="ECO:0000313" key="4">
    <source>
        <dbReference type="Proteomes" id="UP001189429"/>
    </source>
</evidence>
<reference evidence="3" key="1">
    <citation type="submission" date="2023-10" db="EMBL/GenBank/DDBJ databases">
        <authorList>
            <person name="Chen Y."/>
            <person name="Shah S."/>
            <person name="Dougan E. K."/>
            <person name="Thang M."/>
            <person name="Chan C."/>
        </authorList>
    </citation>
    <scope>NUCLEOTIDE SEQUENCE [LARGE SCALE GENOMIC DNA]</scope>
</reference>
<comment type="caution">
    <text evidence="3">The sequence shown here is derived from an EMBL/GenBank/DDBJ whole genome shotgun (WGS) entry which is preliminary data.</text>
</comment>
<evidence type="ECO:0008006" key="5">
    <source>
        <dbReference type="Google" id="ProtNLM"/>
    </source>
</evidence>
<dbReference type="PANTHER" id="PTHR45689">
    <property type="entry name" value="I[[H]] CHANNEL, ISOFORM E"/>
    <property type="match status" value="1"/>
</dbReference>
<accession>A0ABN9T246</accession>
<feature type="compositionally biased region" description="Basic residues" evidence="1">
    <location>
        <begin position="593"/>
        <end position="608"/>
    </location>
</feature>
<protein>
    <recommendedName>
        <fullName evidence="5">Cyclic nucleotide-binding domain-containing protein</fullName>
    </recommendedName>
</protein>
<dbReference type="Proteomes" id="UP001189429">
    <property type="component" value="Unassembled WGS sequence"/>
</dbReference>
<feature type="transmembrane region" description="Helical" evidence="2">
    <location>
        <begin position="699"/>
        <end position="720"/>
    </location>
</feature>
<feature type="transmembrane region" description="Helical" evidence="2">
    <location>
        <begin position="356"/>
        <end position="374"/>
    </location>
</feature>
<feature type="compositionally biased region" description="Low complexity" evidence="1">
    <location>
        <begin position="555"/>
        <end position="573"/>
    </location>
</feature>
<evidence type="ECO:0000313" key="3">
    <source>
        <dbReference type="EMBL" id="CAK0839016.1"/>
    </source>
</evidence>
<dbReference type="SUPFAM" id="SSF81324">
    <property type="entry name" value="Voltage-gated potassium channels"/>
    <property type="match status" value="1"/>
</dbReference>
<dbReference type="SUPFAM" id="SSF51206">
    <property type="entry name" value="cAMP-binding domain-like"/>
    <property type="match status" value="1"/>
</dbReference>
<keyword evidence="2" id="KW-1133">Transmembrane helix</keyword>